<dbReference type="InterPro" id="IPR011009">
    <property type="entry name" value="Kinase-like_dom_sf"/>
</dbReference>
<dbReference type="GO" id="GO:0005524">
    <property type="term" value="F:ATP binding"/>
    <property type="evidence" value="ECO:0007669"/>
    <property type="project" value="UniProtKB-UniRule"/>
</dbReference>
<feature type="domain" description="Protein kinase" evidence="9">
    <location>
        <begin position="15"/>
        <end position="283"/>
    </location>
</feature>
<dbReference type="AlphaFoldDB" id="A0A437MMD2"/>
<evidence type="ECO:0000256" key="3">
    <source>
        <dbReference type="ARBA" id="ARBA00022679"/>
    </source>
</evidence>
<keyword evidence="5 10" id="KW-0418">Kinase</keyword>
<organism evidence="10 11">
    <name type="scientific">Rhodovarius crocodyli</name>
    <dbReference type="NCBI Taxonomy" id="1979269"/>
    <lineage>
        <taxon>Bacteria</taxon>
        <taxon>Pseudomonadati</taxon>
        <taxon>Pseudomonadota</taxon>
        <taxon>Alphaproteobacteria</taxon>
        <taxon>Acetobacterales</taxon>
        <taxon>Roseomonadaceae</taxon>
        <taxon>Rhodovarius</taxon>
    </lineage>
</organism>
<dbReference type="OrthoDB" id="9801841at2"/>
<feature type="binding site" evidence="7">
    <location>
        <position position="44"/>
    </location>
    <ligand>
        <name>ATP</name>
        <dbReference type="ChEBI" id="CHEBI:30616"/>
    </ligand>
</feature>
<name>A0A437MMD2_9PROT</name>
<comment type="caution">
    <text evidence="10">The sequence shown here is derived from an EMBL/GenBank/DDBJ whole genome shotgun (WGS) entry which is preliminary data.</text>
</comment>
<dbReference type="Gene3D" id="3.30.200.20">
    <property type="entry name" value="Phosphorylase Kinase, domain 1"/>
    <property type="match status" value="1"/>
</dbReference>
<proteinExistence type="predicted"/>
<keyword evidence="3" id="KW-0808">Transferase</keyword>
<feature type="compositionally biased region" description="Basic and acidic residues" evidence="8">
    <location>
        <begin position="379"/>
        <end position="422"/>
    </location>
</feature>
<keyword evidence="4 7" id="KW-0547">Nucleotide-binding</keyword>
<sequence>MTAPTGIPAGLPARYRVESELGVGAMGRVVAAFDATIRRRVAIKIMNAPPANDRIGQESFQRFRREAQAAGGLKHPGVVAIYDFGEDAEAAWMVMELVEGGTLRDLLDRQYQFGLPETQRIITEVLDALAFCHEQGVVHRDIKPANIMLTRADPPGRVKIADFGIAHLKPDQQDGDADLTTVGESQLGTPSYMSPEQFRGDAADRRSDIWATGVVLYQMLTGKKPFPGGYAAVQYKVLHEDPVPPSREAPSTPPGLDAVIARALAKDAAARFPDAREFAAALAAAVAAPVAAAPATEVFRSSEPQVVGSVGDGARRIITAPKPGTPAPAAPKGGGGKGALLAGVAAVLLLAGGGGAWWFLGRTPASAPEQPPAPPIRIEPTRPEPARPEPPRPDPPRPEPPRPEPVRPEPPRPEPVRPEPGRPDTPGTDAQQSPAGRPDPREAAIDAAMRGMEIHLSCGWMQGSRTGTRVRLTGVSLPQELSTVHNSLAVAGATLDSAVEVIEPQYCPLVRSLRPVLVAPGGRPDVEPRARRVQDGDRLTLSITGPEAGGVVNLWFVMHDGKALRLLTDMRMAPGQRAAMSETAPNFPWVIGPPYGLEMVMMVVTEQPLFTEQRPFEESIDQLSAALGPALQAARARNGRVSARVTTVETLAR</sequence>
<dbReference type="Pfam" id="PF00069">
    <property type="entry name" value="Pkinase"/>
    <property type="match status" value="1"/>
</dbReference>
<accession>A0A437MMD2</accession>
<evidence type="ECO:0000256" key="5">
    <source>
        <dbReference type="ARBA" id="ARBA00022777"/>
    </source>
</evidence>
<dbReference type="InterPro" id="IPR008271">
    <property type="entry name" value="Ser/Thr_kinase_AS"/>
</dbReference>
<gene>
    <name evidence="10" type="ORF">EOD42_01370</name>
</gene>
<dbReference type="RefSeq" id="WP_127785260.1">
    <property type="nucleotide sequence ID" value="NZ_SACL01000001.1"/>
</dbReference>
<evidence type="ECO:0000313" key="11">
    <source>
        <dbReference type="Proteomes" id="UP000282957"/>
    </source>
</evidence>
<dbReference type="Gene3D" id="1.10.510.10">
    <property type="entry name" value="Transferase(Phosphotransferase) domain 1"/>
    <property type="match status" value="1"/>
</dbReference>
<feature type="region of interest" description="Disordered" evidence="8">
    <location>
        <begin position="363"/>
        <end position="441"/>
    </location>
</feature>
<evidence type="ECO:0000256" key="6">
    <source>
        <dbReference type="ARBA" id="ARBA00022840"/>
    </source>
</evidence>
<evidence type="ECO:0000259" key="9">
    <source>
        <dbReference type="PROSITE" id="PS50011"/>
    </source>
</evidence>
<dbReference type="PROSITE" id="PS00107">
    <property type="entry name" value="PROTEIN_KINASE_ATP"/>
    <property type="match status" value="1"/>
</dbReference>
<protein>
    <recommendedName>
        <fullName evidence="1">non-specific serine/threonine protein kinase</fullName>
        <ecNumber evidence="1">2.7.11.1</ecNumber>
    </recommendedName>
</protein>
<evidence type="ECO:0000256" key="7">
    <source>
        <dbReference type="PROSITE-ProRule" id="PRU10141"/>
    </source>
</evidence>
<dbReference type="SMART" id="SM00220">
    <property type="entry name" value="S_TKc"/>
    <property type="match status" value="1"/>
</dbReference>
<dbReference type="EC" id="2.7.11.1" evidence="1"/>
<dbReference type="CDD" id="cd14014">
    <property type="entry name" value="STKc_PknB_like"/>
    <property type="match status" value="1"/>
</dbReference>
<dbReference type="InterPro" id="IPR000719">
    <property type="entry name" value="Prot_kinase_dom"/>
</dbReference>
<evidence type="ECO:0000313" key="10">
    <source>
        <dbReference type="EMBL" id="RVT98789.1"/>
    </source>
</evidence>
<dbReference type="PROSITE" id="PS50011">
    <property type="entry name" value="PROTEIN_KINASE_DOM"/>
    <property type="match status" value="1"/>
</dbReference>
<keyword evidence="2 10" id="KW-0723">Serine/threonine-protein kinase</keyword>
<dbReference type="SUPFAM" id="SSF56112">
    <property type="entry name" value="Protein kinase-like (PK-like)"/>
    <property type="match status" value="1"/>
</dbReference>
<dbReference type="EMBL" id="SACL01000001">
    <property type="protein sequence ID" value="RVT98789.1"/>
    <property type="molecule type" value="Genomic_DNA"/>
</dbReference>
<dbReference type="FunFam" id="1.10.510.10:FF:000021">
    <property type="entry name" value="Serine/threonine protein kinase"/>
    <property type="match status" value="1"/>
</dbReference>
<dbReference type="GO" id="GO:0004674">
    <property type="term" value="F:protein serine/threonine kinase activity"/>
    <property type="evidence" value="ECO:0007669"/>
    <property type="project" value="UniProtKB-KW"/>
</dbReference>
<dbReference type="PROSITE" id="PS00108">
    <property type="entry name" value="PROTEIN_KINASE_ST"/>
    <property type="match status" value="1"/>
</dbReference>
<reference evidence="10 11" key="1">
    <citation type="submission" date="2019-01" db="EMBL/GenBank/DDBJ databases">
        <authorList>
            <person name="Chen W.-M."/>
        </authorList>
    </citation>
    <scope>NUCLEOTIDE SEQUENCE [LARGE SCALE GENOMIC DNA]</scope>
    <source>
        <strain evidence="10 11">CCP-6</strain>
    </source>
</reference>
<dbReference type="InterPro" id="IPR017441">
    <property type="entry name" value="Protein_kinase_ATP_BS"/>
</dbReference>
<evidence type="ECO:0000256" key="8">
    <source>
        <dbReference type="SAM" id="MobiDB-lite"/>
    </source>
</evidence>
<evidence type="ECO:0000256" key="4">
    <source>
        <dbReference type="ARBA" id="ARBA00022741"/>
    </source>
</evidence>
<dbReference type="PANTHER" id="PTHR43289:SF6">
    <property type="entry name" value="SERINE_THREONINE-PROTEIN KINASE NEKL-3"/>
    <property type="match status" value="1"/>
</dbReference>
<keyword evidence="11" id="KW-1185">Reference proteome</keyword>
<dbReference type="PANTHER" id="PTHR43289">
    <property type="entry name" value="MITOGEN-ACTIVATED PROTEIN KINASE KINASE KINASE 20-RELATED"/>
    <property type="match status" value="1"/>
</dbReference>
<evidence type="ECO:0000256" key="2">
    <source>
        <dbReference type="ARBA" id="ARBA00022527"/>
    </source>
</evidence>
<evidence type="ECO:0000256" key="1">
    <source>
        <dbReference type="ARBA" id="ARBA00012513"/>
    </source>
</evidence>
<keyword evidence="6 7" id="KW-0067">ATP-binding</keyword>
<dbReference type="Proteomes" id="UP000282957">
    <property type="component" value="Unassembled WGS sequence"/>
</dbReference>